<dbReference type="InterPro" id="IPR027417">
    <property type="entry name" value="P-loop_NTPase"/>
</dbReference>
<evidence type="ECO:0000259" key="9">
    <source>
        <dbReference type="Pfam" id="PF03144"/>
    </source>
</evidence>
<dbReference type="Pfam" id="PF00009">
    <property type="entry name" value="GTP_EFTU"/>
    <property type="match status" value="1"/>
</dbReference>
<evidence type="ECO:0000256" key="5">
    <source>
        <dbReference type="ARBA" id="ARBA00022768"/>
    </source>
</evidence>
<accession>A0A814H347</accession>
<dbReference type="PRINTS" id="PR00315">
    <property type="entry name" value="ELONGATNFCT"/>
</dbReference>
<gene>
    <name evidence="12" type="ORF">BJG266_LOCUS21539</name>
    <name evidence="11" type="ORF">QVE165_LOCUS15107</name>
</gene>
<keyword evidence="13" id="KW-1185">Reference proteome</keyword>
<dbReference type="Pfam" id="PF22594">
    <property type="entry name" value="GTP-eEF1A_C"/>
    <property type="match status" value="1"/>
</dbReference>
<evidence type="ECO:0000313" key="13">
    <source>
        <dbReference type="Proteomes" id="UP000663832"/>
    </source>
</evidence>
<evidence type="ECO:0000256" key="1">
    <source>
        <dbReference type="ARBA" id="ARBA00004496"/>
    </source>
</evidence>
<dbReference type="GO" id="GO:0005525">
    <property type="term" value="F:GTP binding"/>
    <property type="evidence" value="ECO:0007669"/>
    <property type="project" value="UniProtKB-KW"/>
</dbReference>
<dbReference type="CDD" id="cd03693">
    <property type="entry name" value="EF1_alpha_II"/>
    <property type="match status" value="1"/>
</dbReference>
<evidence type="ECO:0000259" key="10">
    <source>
        <dbReference type="Pfam" id="PF22594"/>
    </source>
</evidence>
<dbReference type="GO" id="GO:0003924">
    <property type="term" value="F:GTPase activity"/>
    <property type="evidence" value="ECO:0007669"/>
    <property type="project" value="InterPro"/>
</dbReference>
<sequence>MGKEKVQLRIMIIAQVGSGKTTLTERLIDLSNGIHRQTPSLHDCSITTEASPTNFETMNYCVTIVRNLNHRDFIKCALKPSIQADCALLIVSACMDEFENSMSSFGQMREYVLLVYTLGVKQLIVAINKMDADDVCYSEDRFNNIKTEVSNFIVKVGFKPECVAFVPISAIHDDNLFEVSNRMPWFTEWTLKREGGMITGKTILKALDAVIVPQQPIDKPLRLFVHDIFKVRDIGTVVAGRIETGVLKPNMIVQFSPSNIIAKVQSIQMHHNSLDEARPGDTIGFHVKDVSLENLHRGFICSDPQHEPAQQAASFIAQIIVFNHPIEIRQGYTPVLYCHAAHIRCRFVELLEKIDRRTNKTIETSPKCIKSGETTVIKIVPLEPICVETYHNYPTLGRFVIRNMRQAVAVGIIKEVEKIKVPLDDMITAHTNQD</sequence>
<feature type="domain" description="Tr-type G" evidence="8">
    <location>
        <begin position="8"/>
        <end position="179"/>
    </location>
</feature>
<dbReference type="InterPro" id="IPR009001">
    <property type="entry name" value="Transl_elong_EF1A/Init_IF2_C"/>
</dbReference>
<dbReference type="GO" id="GO:0005737">
    <property type="term" value="C:cytoplasm"/>
    <property type="evidence" value="ECO:0007669"/>
    <property type="project" value="UniProtKB-SubCell"/>
</dbReference>
<dbReference type="Proteomes" id="UP000663832">
    <property type="component" value="Unassembled WGS sequence"/>
</dbReference>
<keyword evidence="5" id="KW-0251">Elongation factor</keyword>
<keyword evidence="7" id="KW-0342">GTP-binding</keyword>
<evidence type="ECO:0000256" key="2">
    <source>
        <dbReference type="ARBA" id="ARBA00007249"/>
    </source>
</evidence>
<dbReference type="EMBL" id="CAJNOI010000129">
    <property type="protein sequence ID" value="CAF1104482.1"/>
    <property type="molecule type" value="Genomic_DNA"/>
</dbReference>
<comment type="caution">
    <text evidence="11">The sequence shown here is derived from an EMBL/GenBank/DDBJ whole genome shotgun (WGS) entry which is preliminary data.</text>
</comment>
<dbReference type="EMBL" id="CAJNOM010000081">
    <property type="protein sequence ID" value="CAF1004243.1"/>
    <property type="molecule type" value="Genomic_DNA"/>
</dbReference>
<dbReference type="SUPFAM" id="SSF50465">
    <property type="entry name" value="EF-Tu/eEF-1alpha/eIF2-gamma C-terminal domain"/>
    <property type="match status" value="1"/>
</dbReference>
<comment type="similarity">
    <text evidence="2">Belongs to the TRAFAC class translation factor GTPase superfamily. Classic translation factor GTPase family. EF-Tu/EF-1A subfamily.</text>
</comment>
<dbReference type="AlphaFoldDB" id="A0A814H347"/>
<evidence type="ECO:0008006" key="14">
    <source>
        <dbReference type="Google" id="ProtNLM"/>
    </source>
</evidence>
<name>A0A814H347_9BILA</name>
<dbReference type="Proteomes" id="UP000663877">
    <property type="component" value="Unassembled WGS sequence"/>
</dbReference>
<dbReference type="SUPFAM" id="SSF52540">
    <property type="entry name" value="P-loop containing nucleoside triphosphate hydrolases"/>
    <property type="match status" value="1"/>
</dbReference>
<dbReference type="Gene3D" id="2.40.30.10">
    <property type="entry name" value="Translation factors"/>
    <property type="match status" value="2"/>
</dbReference>
<protein>
    <recommendedName>
        <fullName evidence="14">Elongation factor 1-alpha</fullName>
    </recommendedName>
</protein>
<dbReference type="PANTHER" id="PTHR23115">
    <property type="entry name" value="TRANSLATION FACTOR"/>
    <property type="match status" value="1"/>
</dbReference>
<evidence type="ECO:0000313" key="12">
    <source>
        <dbReference type="EMBL" id="CAF1104482.1"/>
    </source>
</evidence>
<feature type="domain" description="Translation elongation factor EFTu-like" evidence="9">
    <location>
        <begin position="235"/>
        <end position="300"/>
    </location>
</feature>
<keyword evidence="3" id="KW-0963">Cytoplasm</keyword>
<keyword evidence="4" id="KW-0547">Nucleotide-binding</keyword>
<organism evidence="11 13">
    <name type="scientific">Adineta steineri</name>
    <dbReference type="NCBI Taxonomy" id="433720"/>
    <lineage>
        <taxon>Eukaryota</taxon>
        <taxon>Metazoa</taxon>
        <taxon>Spiralia</taxon>
        <taxon>Gnathifera</taxon>
        <taxon>Rotifera</taxon>
        <taxon>Eurotatoria</taxon>
        <taxon>Bdelloidea</taxon>
        <taxon>Adinetida</taxon>
        <taxon>Adinetidae</taxon>
        <taxon>Adineta</taxon>
    </lineage>
</organism>
<feature type="domain" description="GTP-eEF1A C-terminal" evidence="10">
    <location>
        <begin position="314"/>
        <end position="414"/>
    </location>
</feature>
<dbReference type="Gene3D" id="3.40.50.300">
    <property type="entry name" value="P-loop containing nucleotide triphosphate hydrolases"/>
    <property type="match status" value="1"/>
</dbReference>
<dbReference type="Pfam" id="PF03144">
    <property type="entry name" value="GTP_EFTU_D2"/>
    <property type="match status" value="1"/>
</dbReference>
<dbReference type="InterPro" id="IPR054696">
    <property type="entry name" value="GTP-eEF1A_C"/>
</dbReference>
<evidence type="ECO:0000313" key="11">
    <source>
        <dbReference type="EMBL" id="CAF1004243.1"/>
    </source>
</evidence>
<evidence type="ECO:0000256" key="6">
    <source>
        <dbReference type="ARBA" id="ARBA00022917"/>
    </source>
</evidence>
<dbReference type="SUPFAM" id="SSF50447">
    <property type="entry name" value="Translation proteins"/>
    <property type="match status" value="1"/>
</dbReference>
<dbReference type="FunFam" id="2.40.30.10:FF:000005">
    <property type="entry name" value="Elongation factor 1-alpha"/>
    <property type="match status" value="1"/>
</dbReference>
<evidence type="ECO:0000259" key="8">
    <source>
        <dbReference type="Pfam" id="PF00009"/>
    </source>
</evidence>
<dbReference type="InterPro" id="IPR009000">
    <property type="entry name" value="Transl_B-barrel_sf"/>
</dbReference>
<dbReference type="FunFam" id="2.40.30.10:FF:000020">
    <property type="entry name" value="Translation elongation factor EF-1"/>
    <property type="match status" value="1"/>
</dbReference>
<dbReference type="InterPro" id="IPR050100">
    <property type="entry name" value="TRAFAC_GTPase_members"/>
</dbReference>
<proteinExistence type="inferred from homology"/>
<evidence type="ECO:0000256" key="3">
    <source>
        <dbReference type="ARBA" id="ARBA00022490"/>
    </source>
</evidence>
<reference evidence="11" key="1">
    <citation type="submission" date="2021-02" db="EMBL/GenBank/DDBJ databases">
        <authorList>
            <person name="Nowell W R."/>
        </authorList>
    </citation>
    <scope>NUCLEOTIDE SEQUENCE</scope>
</reference>
<keyword evidence="6" id="KW-0648">Protein biosynthesis</keyword>
<dbReference type="OrthoDB" id="10119964at2759"/>
<dbReference type="GO" id="GO:0003746">
    <property type="term" value="F:translation elongation factor activity"/>
    <property type="evidence" value="ECO:0007669"/>
    <property type="project" value="UniProtKB-KW"/>
</dbReference>
<evidence type="ECO:0000256" key="4">
    <source>
        <dbReference type="ARBA" id="ARBA00022741"/>
    </source>
</evidence>
<comment type="subcellular location">
    <subcellularLocation>
        <location evidence="1">Cytoplasm</location>
    </subcellularLocation>
</comment>
<dbReference type="InterPro" id="IPR004161">
    <property type="entry name" value="EFTu-like_2"/>
</dbReference>
<evidence type="ECO:0000256" key="7">
    <source>
        <dbReference type="ARBA" id="ARBA00023134"/>
    </source>
</evidence>
<dbReference type="CDD" id="cd03705">
    <property type="entry name" value="EF1_alpha_III"/>
    <property type="match status" value="1"/>
</dbReference>
<dbReference type="InterPro" id="IPR000795">
    <property type="entry name" value="T_Tr_GTP-bd_dom"/>
</dbReference>